<organism evidence="2">
    <name type="scientific">Mycobacterium xenopi 4042</name>
    <dbReference type="NCBI Taxonomy" id="1299334"/>
    <lineage>
        <taxon>Bacteria</taxon>
        <taxon>Bacillati</taxon>
        <taxon>Actinomycetota</taxon>
        <taxon>Actinomycetes</taxon>
        <taxon>Mycobacteriales</taxon>
        <taxon>Mycobacteriaceae</taxon>
        <taxon>Mycobacterium</taxon>
    </lineage>
</organism>
<dbReference type="AlphaFoldDB" id="X7ZTW9"/>
<evidence type="ECO:0000313" key="2">
    <source>
        <dbReference type="EMBL" id="EUA23082.1"/>
    </source>
</evidence>
<gene>
    <name evidence="2" type="primary">lytR</name>
    <name evidence="2" type="ORF">I553_5387</name>
</gene>
<comment type="caution">
    <text evidence="2">The sequence shown here is derived from an EMBL/GenBank/DDBJ whole genome shotgun (WGS) entry which is preliminary data.</text>
</comment>
<dbReference type="PATRIC" id="fig|1299334.3.peg.7341"/>
<name>X7ZTW9_MYCXE</name>
<proteinExistence type="predicted"/>
<sequence>MWWYPGTRETAPSRRGDGEGNHPVVGADVNQDQGVGVVAAGIGISGMQVLQDRPRQIVAVLVFPRVQADQQDVHRPPLERGSSERSA</sequence>
<protein>
    <submittedName>
        <fullName evidence="2">Transcriptional regulator, LytR family domain protein</fullName>
    </submittedName>
</protein>
<accession>X7ZTW9</accession>
<feature type="compositionally biased region" description="Basic and acidic residues" evidence="1">
    <location>
        <begin position="11"/>
        <end position="20"/>
    </location>
</feature>
<dbReference type="EMBL" id="JAOB01000069">
    <property type="protein sequence ID" value="EUA23082.1"/>
    <property type="molecule type" value="Genomic_DNA"/>
</dbReference>
<reference evidence="2" key="1">
    <citation type="submission" date="2014-01" db="EMBL/GenBank/DDBJ databases">
        <authorList>
            <person name="Brown-Elliot B."/>
            <person name="Wallace R."/>
            <person name="Lenaerts A."/>
            <person name="Ordway D."/>
            <person name="DeGroote M.A."/>
            <person name="Parker T."/>
            <person name="Sizemore C."/>
            <person name="Tallon L.J."/>
            <person name="Sadzewicz L.K."/>
            <person name="Sengamalay N."/>
            <person name="Fraser C.M."/>
            <person name="Hine E."/>
            <person name="Shefchek K.A."/>
            <person name="Das S.P."/>
            <person name="Tettelin H."/>
        </authorList>
    </citation>
    <scope>NUCLEOTIDE SEQUENCE [LARGE SCALE GENOMIC DNA]</scope>
    <source>
        <strain evidence="2">4042</strain>
    </source>
</reference>
<evidence type="ECO:0000256" key="1">
    <source>
        <dbReference type="SAM" id="MobiDB-lite"/>
    </source>
</evidence>
<feature type="region of interest" description="Disordered" evidence="1">
    <location>
        <begin position="1"/>
        <end position="28"/>
    </location>
</feature>